<protein>
    <submittedName>
        <fullName evidence="2">Uncharacterized protein</fullName>
    </submittedName>
</protein>
<gene>
    <name evidence="2" type="ORF">DA456_24055</name>
</gene>
<reference evidence="2 3" key="1">
    <citation type="submission" date="2018-04" db="EMBL/GenBank/DDBJ databases">
        <authorList>
            <person name="Cha J.-S."/>
        </authorList>
    </citation>
    <scope>NUCLEOTIDE SEQUENCE [LARGE SCALE GENOMIC DNA]</scope>
    <source>
        <strain evidence="2 3">LMG5095</strain>
    </source>
</reference>
<accession>A0AAD0IC46</accession>
<name>A0AAD0IC46_PSESX</name>
<proteinExistence type="predicted"/>
<evidence type="ECO:0000313" key="2">
    <source>
        <dbReference type="EMBL" id="AVX26219.1"/>
    </source>
</evidence>
<evidence type="ECO:0000256" key="1">
    <source>
        <dbReference type="SAM" id="Phobius"/>
    </source>
</evidence>
<sequence>MNRLRRIFSQAFATPPTNQALFAIAMWPVLYAAACYETPQLADYLSAFVGIHISMMKVFLAGCSAYCLMLSRHRLLNNRYFVRFAADIDRHSKLTMMQQGMIVAGLTHRAEYMALVSERNEIGGRLGFLVDADNFYRKLNWLIDVMRSGVRQLGRYAH</sequence>
<keyword evidence="1" id="KW-0812">Transmembrane</keyword>
<evidence type="ECO:0000313" key="3">
    <source>
        <dbReference type="Proteomes" id="UP000240475"/>
    </source>
</evidence>
<feature type="transmembrane region" description="Helical" evidence="1">
    <location>
        <begin position="48"/>
        <end position="69"/>
    </location>
</feature>
<organism evidence="2 3">
    <name type="scientific">Pseudomonas syringae pv. atrofaciens</name>
    <dbReference type="NCBI Taxonomy" id="192087"/>
    <lineage>
        <taxon>Bacteria</taxon>
        <taxon>Pseudomonadati</taxon>
        <taxon>Pseudomonadota</taxon>
        <taxon>Gammaproteobacteria</taxon>
        <taxon>Pseudomonadales</taxon>
        <taxon>Pseudomonadaceae</taxon>
        <taxon>Pseudomonas</taxon>
        <taxon>Pseudomonas syringae</taxon>
    </lineage>
</organism>
<dbReference type="RefSeq" id="WP_029571542.1">
    <property type="nucleotide sequence ID" value="NZ_CP028490.1"/>
</dbReference>
<keyword evidence="1" id="KW-0472">Membrane</keyword>
<dbReference type="EMBL" id="CP028490">
    <property type="protein sequence ID" value="AVX26219.1"/>
    <property type="molecule type" value="Genomic_DNA"/>
</dbReference>
<dbReference type="AlphaFoldDB" id="A0AAD0IC46"/>
<keyword evidence="1" id="KW-1133">Transmembrane helix</keyword>
<dbReference type="Proteomes" id="UP000240475">
    <property type="component" value="Chromosome"/>
</dbReference>